<dbReference type="InterPro" id="IPR036873">
    <property type="entry name" value="Rhodanese-like_dom_sf"/>
</dbReference>
<reference evidence="2" key="1">
    <citation type="submission" date="2022-08" db="UniProtKB">
        <authorList>
            <consortium name="EnsemblMetazoa"/>
        </authorList>
    </citation>
    <scope>IDENTIFICATION</scope>
</reference>
<dbReference type="Proteomes" id="UP000075882">
    <property type="component" value="Unassembled WGS sequence"/>
</dbReference>
<accession>A0A8W7PW65</accession>
<organism evidence="2">
    <name type="scientific">Anopheles coluzzii</name>
    <name type="common">African malaria mosquito</name>
    <dbReference type="NCBI Taxonomy" id="1518534"/>
    <lineage>
        <taxon>Eukaryota</taxon>
        <taxon>Metazoa</taxon>
        <taxon>Ecdysozoa</taxon>
        <taxon>Arthropoda</taxon>
        <taxon>Hexapoda</taxon>
        <taxon>Insecta</taxon>
        <taxon>Pterygota</taxon>
        <taxon>Neoptera</taxon>
        <taxon>Endopterygota</taxon>
        <taxon>Diptera</taxon>
        <taxon>Nematocera</taxon>
        <taxon>Culicoidea</taxon>
        <taxon>Culicidae</taxon>
        <taxon>Anophelinae</taxon>
        <taxon>Anopheles</taxon>
    </lineage>
</organism>
<proteinExistence type="predicted"/>
<dbReference type="PANTHER" id="PTHR43031:SF17">
    <property type="entry name" value="SULFURTRANSFERASE YTWF-RELATED"/>
    <property type="match status" value="1"/>
</dbReference>
<feature type="domain" description="Rhodanese" evidence="1">
    <location>
        <begin position="44"/>
        <end position="132"/>
    </location>
</feature>
<sequence length="134" mass="14632">MIVVVGDLPVMSCKLIKRVGESAFSETNLEITASDLAAWLADSSKPQPLLLDVREDWEVQLASIAGSLHMPMNLIPLRMGELPDDRTIVTVCHHGVRSYQVGLYLANAGFEQVLSLRGGVEAWASDIDPAMAHY</sequence>
<dbReference type="PANTHER" id="PTHR43031">
    <property type="entry name" value="FAD-DEPENDENT OXIDOREDUCTASE"/>
    <property type="match status" value="1"/>
</dbReference>
<dbReference type="EnsemblMetazoa" id="ACOM038734-RA">
    <property type="protein sequence ID" value="ACOM038734-PA.1"/>
    <property type="gene ID" value="ACOM038734"/>
</dbReference>
<dbReference type="AlphaFoldDB" id="A0A8W7PW65"/>
<dbReference type="Pfam" id="PF00581">
    <property type="entry name" value="Rhodanese"/>
    <property type="match status" value="1"/>
</dbReference>
<evidence type="ECO:0000313" key="2">
    <source>
        <dbReference type="EnsemblMetazoa" id="ACOM038734-PA.1"/>
    </source>
</evidence>
<dbReference type="Gene3D" id="3.40.250.10">
    <property type="entry name" value="Rhodanese-like domain"/>
    <property type="match status" value="1"/>
</dbReference>
<name>A0A8W7PW65_ANOCL</name>
<dbReference type="PROSITE" id="PS50206">
    <property type="entry name" value="RHODANESE_3"/>
    <property type="match status" value="1"/>
</dbReference>
<dbReference type="InterPro" id="IPR050229">
    <property type="entry name" value="GlpE_sulfurtransferase"/>
</dbReference>
<evidence type="ECO:0000259" key="1">
    <source>
        <dbReference type="PROSITE" id="PS50206"/>
    </source>
</evidence>
<dbReference type="InterPro" id="IPR001763">
    <property type="entry name" value="Rhodanese-like_dom"/>
</dbReference>
<dbReference type="SMART" id="SM00450">
    <property type="entry name" value="RHOD"/>
    <property type="match status" value="1"/>
</dbReference>
<dbReference type="SUPFAM" id="SSF52821">
    <property type="entry name" value="Rhodanese/Cell cycle control phosphatase"/>
    <property type="match status" value="1"/>
</dbReference>
<protein>
    <recommendedName>
        <fullName evidence="1">Rhodanese domain-containing protein</fullName>
    </recommendedName>
</protein>